<feature type="coiled-coil region" evidence="1">
    <location>
        <begin position="151"/>
        <end position="198"/>
    </location>
</feature>
<name>A0A0B7AK50_9EUPU</name>
<reference evidence="2" key="1">
    <citation type="submission" date="2014-12" db="EMBL/GenBank/DDBJ databases">
        <title>Insight into the proteome of Arion vulgaris.</title>
        <authorList>
            <person name="Aradska J."/>
            <person name="Bulat T."/>
            <person name="Smidak R."/>
            <person name="Sarate P."/>
            <person name="Gangsoo J."/>
            <person name="Sialana F."/>
            <person name="Bilban M."/>
            <person name="Lubec G."/>
        </authorList>
    </citation>
    <scope>NUCLEOTIDE SEQUENCE</scope>
    <source>
        <tissue evidence="2">Skin</tissue>
    </source>
</reference>
<evidence type="ECO:0000256" key="1">
    <source>
        <dbReference type="SAM" id="Coils"/>
    </source>
</evidence>
<accession>A0A0B7AK50</accession>
<dbReference type="EMBL" id="HACG01034529">
    <property type="protein sequence ID" value="CEK81394.1"/>
    <property type="molecule type" value="Transcribed_RNA"/>
</dbReference>
<dbReference type="GO" id="GO:0005689">
    <property type="term" value="C:U12-type spliceosomal complex"/>
    <property type="evidence" value="ECO:0007669"/>
    <property type="project" value="TreeGrafter"/>
</dbReference>
<dbReference type="InterPro" id="IPR052831">
    <property type="entry name" value="Apoptosis_promoter"/>
</dbReference>
<dbReference type="InterPro" id="IPR031974">
    <property type="entry name" value="PDCD7"/>
</dbReference>
<dbReference type="AlphaFoldDB" id="A0A0B7AK50"/>
<feature type="non-terminal residue" evidence="2">
    <location>
        <position position="1"/>
    </location>
</feature>
<dbReference type="PANTHER" id="PTHR48190">
    <property type="entry name" value="PROGRAMMED CELL DEATH PROTEIN 7"/>
    <property type="match status" value="1"/>
</dbReference>
<proteinExistence type="predicted"/>
<organism evidence="2">
    <name type="scientific">Arion vulgaris</name>
    <dbReference type="NCBI Taxonomy" id="1028688"/>
    <lineage>
        <taxon>Eukaryota</taxon>
        <taxon>Metazoa</taxon>
        <taxon>Spiralia</taxon>
        <taxon>Lophotrochozoa</taxon>
        <taxon>Mollusca</taxon>
        <taxon>Gastropoda</taxon>
        <taxon>Heterobranchia</taxon>
        <taxon>Euthyneura</taxon>
        <taxon>Panpulmonata</taxon>
        <taxon>Eupulmonata</taxon>
        <taxon>Stylommatophora</taxon>
        <taxon>Helicina</taxon>
        <taxon>Arionoidea</taxon>
        <taxon>Arionidae</taxon>
        <taxon>Arion</taxon>
    </lineage>
</organism>
<dbReference type="PANTHER" id="PTHR48190:SF2">
    <property type="entry name" value="PROGRAMMED CELL DEATH PROTEIN 7"/>
    <property type="match status" value="1"/>
</dbReference>
<keyword evidence="1" id="KW-0175">Coiled coil</keyword>
<evidence type="ECO:0000313" key="2">
    <source>
        <dbReference type="EMBL" id="CEK81394.1"/>
    </source>
</evidence>
<sequence>LEELKNQCVSLEPVLTDPSVKNMERKLSQVQHKRARLRQARVHKFEEEQTLKESWVKKSQQIDKWQERHRAKIKEENLRKSRKAAADCTLSKVSREIQDATRLIETMLALQKLRLIRRDAAQKRGDTDLGESRQTFEQKISDMTRLVQSQLEYYKEEEAKLKQVIKSEQEENTEKERLLQIEREKQKQKEDDEELQTMLFGPQEVITESHPRFPYVQYYRQAESNLQSFLQIRHDWDSFLVPESTLTSSVIPSSWIFPAPPNSATWATALK</sequence>
<protein>
    <submittedName>
        <fullName evidence="2">Uncharacterized protein</fullName>
    </submittedName>
</protein>
<gene>
    <name evidence="2" type="primary">ORF125802</name>
</gene>
<dbReference type="Pfam" id="PF16021">
    <property type="entry name" value="PDCD7"/>
    <property type="match status" value="1"/>
</dbReference>